<feature type="transmembrane region" description="Helical" evidence="7">
    <location>
        <begin position="130"/>
        <end position="155"/>
    </location>
</feature>
<evidence type="ECO:0000313" key="10">
    <source>
        <dbReference type="EMBL" id="KEQ28181.1"/>
    </source>
</evidence>
<protein>
    <submittedName>
        <fullName evidence="10">ABC transporter</fullName>
    </submittedName>
</protein>
<feature type="domain" description="ABC transporter" evidence="8">
    <location>
        <begin position="335"/>
        <end position="540"/>
    </location>
</feature>
<dbReference type="GO" id="GO:0005524">
    <property type="term" value="F:ATP binding"/>
    <property type="evidence" value="ECO:0007669"/>
    <property type="project" value="UniProtKB-KW"/>
</dbReference>
<dbReference type="InterPro" id="IPR027417">
    <property type="entry name" value="P-loop_NTPase"/>
</dbReference>
<dbReference type="eggNOG" id="COG1132">
    <property type="taxonomic scope" value="Bacteria"/>
</dbReference>
<feature type="transmembrane region" description="Helical" evidence="7">
    <location>
        <begin position="161"/>
        <end position="180"/>
    </location>
</feature>
<evidence type="ECO:0000256" key="2">
    <source>
        <dbReference type="ARBA" id="ARBA00022692"/>
    </source>
</evidence>
<comment type="subcellular location">
    <subcellularLocation>
        <location evidence="1">Cell membrane</location>
        <topology evidence="1">Multi-pass membrane protein</topology>
    </subcellularLocation>
</comment>
<keyword evidence="11" id="KW-1185">Reference proteome</keyword>
<gene>
    <name evidence="10" type="ORF">N180_00655</name>
</gene>
<feature type="transmembrane region" description="Helical" evidence="7">
    <location>
        <begin position="247"/>
        <end position="266"/>
    </location>
</feature>
<dbReference type="Pfam" id="PF00005">
    <property type="entry name" value="ABC_tran"/>
    <property type="match status" value="1"/>
</dbReference>
<accession>A0A081PBV8</accession>
<dbReference type="PANTHER" id="PTHR43394">
    <property type="entry name" value="ATP-DEPENDENT PERMEASE MDL1, MITOCHONDRIAL"/>
    <property type="match status" value="1"/>
</dbReference>
<feature type="transmembrane region" description="Helical" evidence="7">
    <location>
        <begin position="286"/>
        <end position="305"/>
    </location>
</feature>
<dbReference type="InterPro" id="IPR036640">
    <property type="entry name" value="ABC1_TM_sf"/>
</dbReference>
<keyword evidence="2 7" id="KW-0812">Transmembrane</keyword>
<evidence type="ECO:0000256" key="4">
    <source>
        <dbReference type="ARBA" id="ARBA00022840"/>
    </source>
</evidence>
<evidence type="ECO:0000256" key="7">
    <source>
        <dbReference type="SAM" id="Phobius"/>
    </source>
</evidence>
<dbReference type="PROSITE" id="PS50929">
    <property type="entry name" value="ABC_TM1F"/>
    <property type="match status" value="1"/>
</dbReference>
<dbReference type="SUPFAM" id="SSF52540">
    <property type="entry name" value="P-loop containing nucleoside triphosphate hydrolases"/>
    <property type="match status" value="1"/>
</dbReference>
<evidence type="ECO:0000256" key="3">
    <source>
        <dbReference type="ARBA" id="ARBA00022741"/>
    </source>
</evidence>
<dbReference type="InterPro" id="IPR011527">
    <property type="entry name" value="ABC1_TM_dom"/>
</dbReference>
<dbReference type="Gene3D" id="1.20.1560.10">
    <property type="entry name" value="ABC transporter type 1, transmembrane domain"/>
    <property type="match status" value="1"/>
</dbReference>
<keyword evidence="4" id="KW-0067">ATP-binding</keyword>
<feature type="transmembrane region" description="Helical" evidence="7">
    <location>
        <begin position="63"/>
        <end position="84"/>
    </location>
</feature>
<name>A0A081PBV8_9SPHI</name>
<dbReference type="GO" id="GO:0015421">
    <property type="term" value="F:ABC-type oligopeptide transporter activity"/>
    <property type="evidence" value="ECO:0007669"/>
    <property type="project" value="TreeGrafter"/>
</dbReference>
<proteinExistence type="predicted"/>
<dbReference type="PROSITE" id="PS50893">
    <property type="entry name" value="ABC_TRANSPORTER_2"/>
    <property type="match status" value="1"/>
</dbReference>
<dbReference type="SMART" id="SM00382">
    <property type="entry name" value="AAA"/>
    <property type="match status" value="1"/>
</dbReference>
<sequence>MNSTALHQINWVWSITKGHRSALLIYFLLELAAIALSLLFVLWSKRAVDIAMQTNASDMKMVLILVATSLLFALVIRGFSGWLSERTTLKMGLRLQQQMIEVQMMSLWKVVKDWHSGDIQSRIHSDCNEVVSMVAYSGISFLLTLIRLLASFAFLWSMDPMLAFMILAITPLFLFSKVYFRRMRRLSRDVKQKESDFWRILQENLRFRMVIRAMDLLSGRREKQENSQDLIYKLKSEQLNFASFTQLAMKFTINIGYLLTFIWGVYRLRAGEISFGTMTAFLQLVGRIQTPILTLSGFFSLFIRFRTSLERIMELMSGEREPFVAPQKIRGLRTLYIDNLTFKYEDEKVIDGLTIKVKIGEPAAIIGSSGKGKTTLMRLLLALLQPENGWIWLADYRQKYVLTAGHRVNFAYVPQGNTLFSGSIRENLLIANPQADEEKLKYALWLSCSEFVYHLPNGIDTVVGESGHGLSEGQAQRIAIARAMMRDCDIWLFDEITSALDKETAGNLTGRLIKAGEDKLCIFVTHDFNLAENCSQTIYIN</sequence>
<dbReference type="Proteomes" id="UP000028007">
    <property type="component" value="Unassembled WGS sequence"/>
</dbReference>
<dbReference type="InterPro" id="IPR003593">
    <property type="entry name" value="AAA+_ATPase"/>
</dbReference>
<comment type="caution">
    <text evidence="10">The sequence shown here is derived from an EMBL/GenBank/DDBJ whole genome shotgun (WGS) entry which is preliminary data.</text>
</comment>
<evidence type="ECO:0000313" key="11">
    <source>
        <dbReference type="Proteomes" id="UP000028007"/>
    </source>
</evidence>
<keyword evidence="3" id="KW-0547">Nucleotide-binding</keyword>
<dbReference type="OrthoDB" id="9760358at2"/>
<evidence type="ECO:0000259" key="9">
    <source>
        <dbReference type="PROSITE" id="PS50929"/>
    </source>
</evidence>
<dbReference type="InterPro" id="IPR039421">
    <property type="entry name" value="Type_1_exporter"/>
</dbReference>
<dbReference type="Gene3D" id="3.40.50.300">
    <property type="entry name" value="P-loop containing nucleotide triphosphate hydrolases"/>
    <property type="match status" value="1"/>
</dbReference>
<dbReference type="SUPFAM" id="SSF90123">
    <property type="entry name" value="ABC transporter transmembrane region"/>
    <property type="match status" value="1"/>
</dbReference>
<evidence type="ECO:0000256" key="1">
    <source>
        <dbReference type="ARBA" id="ARBA00004651"/>
    </source>
</evidence>
<dbReference type="AlphaFoldDB" id="A0A081PBV8"/>
<feature type="domain" description="ABC transmembrane type-1" evidence="9">
    <location>
        <begin position="24"/>
        <end position="304"/>
    </location>
</feature>
<evidence type="ECO:0000256" key="5">
    <source>
        <dbReference type="ARBA" id="ARBA00022989"/>
    </source>
</evidence>
<dbReference type="EMBL" id="JNFF01000117">
    <property type="protein sequence ID" value="KEQ28181.1"/>
    <property type="molecule type" value="Genomic_DNA"/>
</dbReference>
<feature type="transmembrane region" description="Helical" evidence="7">
    <location>
        <begin position="21"/>
        <end position="43"/>
    </location>
</feature>
<keyword evidence="6 7" id="KW-0472">Membrane</keyword>
<keyword evidence="5 7" id="KW-1133">Transmembrane helix</keyword>
<dbReference type="GO" id="GO:0005886">
    <property type="term" value="C:plasma membrane"/>
    <property type="evidence" value="ECO:0007669"/>
    <property type="project" value="UniProtKB-SubCell"/>
</dbReference>
<dbReference type="Pfam" id="PF00664">
    <property type="entry name" value="ABC_membrane"/>
    <property type="match status" value="1"/>
</dbReference>
<dbReference type="InterPro" id="IPR003439">
    <property type="entry name" value="ABC_transporter-like_ATP-bd"/>
</dbReference>
<organism evidence="10 11">
    <name type="scientific">Pedobacter antarcticus 4BY</name>
    <dbReference type="NCBI Taxonomy" id="1358423"/>
    <lineage>
        <taxon>Bacteria</taxon>
        <taxon>Pseudomonadati</taxon>
        <taxon>Bacteroidota</taxon>
        <taxon>Sphingobacteriia</taxon>
        <taxon>Sphingobacteriales</taxon>
        <taxon>Sphingobacteriaceae</taxon>
        <taxon>Pedobacter</taxon>
    </lineage>
</organism>
<dbReference type="CDD" id="cd07346">
    <property type="entry name" value="ABC_6TM_exporters"/>
    <property type="match status" value="1"/>
</dbReference>
<evidence type="ECO:0000256" key="6">
    <source>
        <dbReference type="ARBA" id="ARBA00023136"/>
    </source>
</evidence>
<evidence type="ECO:0000259" key="8">
    <source>
        <dbReference type="PROSITE" id="PS50893"/>
    </source>
</evidence>
<dbReference type="RefSeq" id="WP_037444765.1">
    <property type="nucleotide sequence ID" value="NZ_JNFF01000117.1"/>
</dbReference>
<reference evidence="10 11" key="1">
    <citation type="journal article" date="1992" name="Int. J. Syst. Bacteriol.">
        <title>Sphingobacterium antarcticus sp. nov. a Psychrotrophic Bacterium from the Soils of Schirmacher Oasis, Antarctica.</title>
        <authorList>
            <person name="Shivaji S."/>
            <person name="Ray M.K."/>
            <person name="Rao N.S."/>
            <person name="Saiserr L."/>
            <person name="Jagannadham M.V."/>
            <person name="Kumar G.S."/>
            <person name="Reddy G."/>
            <person name="Bhargava P.M."/>
        </authorList>
    </citation>
    <scope>NUCLEOTIDE SEQUENCE [LARGE SCALE GENOMIC DNA]</scope>
    <source>
        <strain evidence="10 11">4BY</strain>
    </source>
</reference>
<dbReference type="GO" id="GO:0016887">
    <property type="term" value="F:ATP hydrolysis activity"/>
    <property type="evidence" value="ECO:0007669"/>
    <property type="project" value="InterPro"/>
</dbReference>
<dbReference type="PANTHER" id="PTHR43394:SF1">
    <property type="entry name" value="ATP-BINDING CASSETTE SUB-FAMILY B MEMBER 10, MITOCHONDRIAL"/>
    <property type="match status" value="1"/>
</dbReference>